<feature type="compositionally biased region" description="Polar residues" evidence="1">
    <location>
        <begin position="38"/>
        <end position="49"/>
    </location>
</feature>
<dbReference type="Proteomes" id="UP000186292">
    <property type="component" value="Unassembled WGS sequence"/>
</dbReference>
<reference evidence="3" key="1">
    <citation type="submission" date="2017-01" db="EMBL/GenBank/DDBJ databases">
        <authorList>
            <person name="Varghese N."/>
            <person name="Submissions S."/>
        </authorList>
    </citation>
    <scope>NUCLEOTIDE SEQUENCE [LARGE SCALE GENOMIC DNA]</scope>
    <source>
        <strain evidence="3">DSM 44531</strain>
    </source>
</reference>
<sequence>MTVFHTSTQHTQRTQNSGNQTRTTATSTATTSEFVGNGFTTTQNNAPQRTRTEERDPFQIRFDSQRRLPRELREEAMGMNWTLFSATYAPTPTVKIADIEARRDHWCYTTYSANITRTSKTFPPETTHHEVATSGPAHAFGAMLADAGRYVEILEFHQFTLHEATFTAIKVAHQINESDTAWAIGFGATSETSIAAAMASGAQRIYG</sequence>
<feature type="compositionally biased region" description="Low complexity" evidence="1">
    <location>
        <begin position="21"/>
        <end position="32"/>
    </location>
</feature>
<evidence type="ECO:0000256" key="1">
    <source>
        <dbReference type="SAM" id="MobiDB-lite"/>
    </source>
</evidence>
<dbReference type="STRING" id="1161099.SAMN05444817_104107"/>
<gene>
    <name evidence="2" type="ORF">SAMN05444817_104107</name>
</gene>
<evidence type="ECO:0000313" key="2">
    <source>
        <dbReference type="EMBL" id="SIS45212.1"/>
    </source>
</evidence>
<dbReference type="EMBL" id="FTOF01000004">
    <property type="protein sequence ID" value="SIS45212.1"/>
    <property type="molecule type" value="Genomic_DNA"/>
</dbReference>
<feature type="compositionally biased region" description="Polar residues" evidence="1">
    <location>
        <begin position="1"/>
        <end position="20"/>
    </location>
</feature>
<accession>A0A1N7J7C0</accession>
<proteinExistence type="predicted"/>
<protein>
    <recommendedName>
        <fullName evidence="4">Acetyl-CoA acetyltransferase</fullName>
    </recommendedName>
</protein>
<dbReference type="AlphaFoldDB" id="A0A1N7J7C0"/>
<feature type="region of interest" description="Disordered" evidence="1">
    <location>
        <begin position="1"/>
        <end position="57"/>
    </location>
</feature>
<dbReference type="RefSeq" id="WP_234958807.1">
    <property type="nucleotide sequence ID" value="NZ_CP046976.1"/>
</dbReference>
<keyword evidence="3" id="KW-1185">Reference proteome</keyword>
<organism evidence="2 3">
    <name type="scientific">Corynebacterium appendicis CIP 107643</name>
    <dbReference type="NCBI Taxonomy" id="1161099"/>
    <lineage>
        <taxon>Bacteria</taxon>
        <taxon>Bacillati</taxon>
        <taxon>Actinomycetota</taxon>
        <taxon>Actinomycetes</taxon>
        <taxon>Mycobacteriales</taxon>
        <taxon>Corynebacteriaceae</taxon>
        <taxon>Corynebacterium</taxon>
    </lineage>
</organism>
<name>A0A1N7J7C0_9CORY</name>
<evidence type="ECO:0008006" key="4">
    <source>
        <dbReference type="Google" id="ProtNLM"/>
    </source>
</evidence>
<evidence type="ECO:0000313" key="3">
    <source>
        <dbReference type="Proteomes" id="UP000186292"/>
    </source>
</evidence>